<organism evidence="1 2">
    <name type="scientific">Microbacterium maritypicum</name>
    <name type="common">Microbacterium liquefaciens</name>
    <dbReference type="NCBI Taxonomy" id="33918"/>
    <lineage>
        <taxon>Bacteria</taxon>
        <taxon>Bacillati</taxon>
        <taxon>Actinomycetota</taxon>
        <taxon>Actinomycetes</taxon>
        <taxon>Micrococcales</taxon>
        <taxon>Microbacteriaceae</taxon>
        <taxon>Microbacterium</taxon>
    </lineage>
</organism>
<sequence>MSTLELAIPTDGDSSKWTDREKALVEAAGLVSRGNLAPRPTVEAFLSHCHRTGLDPIARQIYCIERGGKWTTQISIDGARLVAERSKQYQGQTPTEWTADGITWVQVWLSKDNPAAARVGVYRAGFQAPLYAVATWDAYNAGSPIWKKMPALMLGKCAEMLALRKAFPQDLSGLYSAEEMDQASPSAAPVSEPQASAQPPAPEVRQPSRDWLADANAAKSRDELRPVYAAAQEAGDLDVALADGRSLKEFLWELRESLPETVEDIVDAEVVDETTAEQTTDWTVAEIPNGEPEA</sequence>
<protein>
    <submittedName>
        <fullName evidence="1">Phage recombination protein Bet</fullName>
    </submittedName>
</protein>
<evidence type="ECO:0000313" key="2">
    <source>
        <dbReference type="Proteomes" id="UP001060245"/>
    </source>
</evidence>
<accession>A0ACD4B7L2</accession>
<reference evidence="1" key="1">
    <citation type="submission" date="2022-07" db="EMBL/GenBank/DDBJ databases">
        <title>Complete genome of DND4.</title>
        <authorList>
            <person name="Cao G."/>
        </authorList>
    </citation>
    <scope>NUCLEOTIDE SEQUENCE</scope>
    <source>
        <strain evidence="1">DND4</strain>
    </source>
</reference>
<name>A0ACD4B7L2_MICMQ</name>
<gene>
    <name evidence="1" type="primary">bet</name>
    <name evidence="1" type="ORF">NMQ05_04130</name>
</gene>
<proteinExistence type="predicted"/>
<evidence type="ECO:0000313" key="1">
    <source>
        <dbReference type="EMBL" id="UTT53775.1"/>
    </source>
</evidence>
<keyword evidence="2" id="KW-1185">Reference proteome</keyword>
<dbReference type="Proteomes" id="UP001060245">
    <property type="component" value="Chromosome"/>
</dbReference>
<dbReference type="EMBL" id="CP101471">
    <property type="protein sequence ID" value="UTT53775.1"/>
    <property type="molecule type" value="Genomic_DNA"/>
</dbReference>